<dbReference type="EMBL" id="UZAM01016827">
    <property type="protein sequence ID" value="VDP44932.1"/>
    <property type="molecule type" value="Genomic_DNA"/>
</dbReference>
<dbReference type="PANTHER" id="PTHR23235:SF82">
    <property type="entry name" value="KRUEPPEL-LIKE FACTOR 5"/>
    <property type="match status" value="1"/>
</dbReference>
<dbReference type="GO" id="GO:0000981">
    <property type="term" value="F:DNA-binding transcription factor activity, RNA polymerase II-specific"/>
    <property type="evidence" value="ECO:0007669"/>
    <property type="project" value="TreeGrafter"/>
</dbReference>
<dbReference type="WBParaSite" id="SBAD_0001243701-mRNA-1">
    <property type="protein sequence ID" value="SBAD_0001243701-mRNA-1"/>
    <property type="gene ID" value="SBAD_0001243701"/>
</dbReference>
<feature type="domain" description="C2H2-type" evidence="5">
    <location>
        <begin position="257"/>
        <end position="286"/>
    </location>
</feature>
<dbReference type="InterPro" id="IPR036236">
    <property type="entry name" value="Znf_C2H2_sf"/>
</dbReference>
<evidence type="ECO:0000313" key="6">
    <source>
        <dbReference type="EMBL" id="VDP44932.1"/>
    </source>
</evidence>
<keyword evidence="3" id="KW-0862">Zinc</keyword>
<protein>
    <submittedName>
        <fullName evidence="8">C2H2-type domain-containing protein</fullName>
    </submittedName>
</protein>
<evidence type="ECO:0000259" key="5">
    <source>
        <dbReference type="PROSITE" id="PS50157"/>
    </source>
</evidence>
<reference evidence="8" key="1">
    <citation type="submission" date="2016-06" db="UniProtKB">
        <authorList>
            <consortium name="WormBaseParasite"/>
        </authorList>
    </citation>
    <scope>IDENTIFICATION</scope>
</reference>
<evidence type="ECO:0000256" key="1">
    <source>
        <dbReference type="ARBA" id="ARBA00022723"/>
    </source>
</evidence>
<evidence type="ECO:0000256" key="3">
    <source>
        <dbReference type="ARBA" id="ARBA00022833"/>
    </source>
</evidence>
<evidence type="ECO:0000313" key="7">
    <source>
        <dbReference type="Proteomes" id="UP000270296"/>
    </source>
</evidence>
<accession>A0A183J838</accession>
<dbReference type="OrthoDB" id="4748970at2759"/>
<dbReference type="AlphaFoldDB" id="A0A183J838"/>
<reference evidence="6 7" key="2">
    <citation type="submission" date="2018-11" db="EMBL/GenBank/DDBJ databases">
        <authorList>
            <consortium name="Pathogen Informatics"/>
        </authorList>
    </citation>
    <scope>NUCLEOTIDE SEQUENCE [LARGE SCALE GENOMIC DNA]</scope>
</reference>
<evidence type="ECO:0000256" key="4">
    <source>
        <dbReference type="PROSITE-ProRule" id="PRU00042"/>
    </source>
</evidence>
<keyword evidence="2 4" id="KW-0863">Zinc-finger</keyword>
<evidence type="ECO:0000256" key="2">
    <source>
        <dbReference type="ARBA" id="ARBA00022771"/>
    </source>
</evidence>
<dbReference type="Gene3D" id="3.30.160.60">
    <property type="entry name" value="Classic Zinc Finger"/>
    <property type="match status" value="1"/>
</dbReference>
<name>A0A183J838_9BILA</name>
<dbReference type="PANTHER" id="PTHR23235">
    <property type="entry name" value="KRUEPPEL-LIKE TRANSCRIPTION FACTOR"/>
    <property type="match status" value="1"/>
</dbReference>
<sequence length="288" mass="32443">MEYLVGWAPEPAKPRRESASHVEEFFRSTDQLRSARYAMNCFNQSLIWGSRALSSSAASETGPNDAVHLMNDMCCARSISMSCDVGFGLKKEGFLKPHVQSKGNLNKVCSRLLEHSMVDLSRVKIEAVDDDCSPQYSSGRMYKSEGGARRRMNAESGTPYESSVSLNTYQCCNRAAMFFSPIRDQCSCSSCSSPASSSPSPNAFSSFQFCPPQTIQFLPPGIDRKVFFPPSIWPDRATGFQKYKRRNNPELEKRRVHFCDYPGCKKVYTKSSHLKAHQRIHTGKFNYE</sequence>
<dbReference type="SUPFAM" id="SSF57667">
    <property type="entry name" value="beta-beta-alpha zinc fingers"/>
    <property type="match status" value="1"/>
</dbReference>
<dbReference type="PROSITE" id="PS00028">
    <property type="entry name" value="ZINC_FINGER_C2H2_1"/>
    <property type="match status" value="1"/>
</dbReference>
<dbReference type="InterPro" id="IPR013087">
    <property type="entry name" value="Znf_C2H2_type"/>
</dbReference>
<dbReference type="GO" id="GO:0000978">
    <property type="term" value="F:RNA polymerase II cis-regulatory region sequence-specific DNA binding"/>
    <property type="evidence" value="ECO:0007669"/>
    <property type="project" value="TreeGrafter"/>
</dbReference>
<dbReference type="FunFam" id="3.30.160.60:FF:000021">
    <property type="entry name" value="Basic krueppel-like factor 3"/>
    <property type="match status" value="1"/>
</dbReference>
<dbReference type="PROSITE" id="PS50157">
    <property type="entry name" value="ZINC_FINGER_C2H2_2"/>
    <property type="match status" value="1"/>
</dbReference>
<keyword evidence="1" id="KW-0479">Metal-binding</keyword>
<dbReference type="GO" id="GO:0008270">
    <property type="term" value="F:zinc ion binding"/>
    <property type="evidence" value="ECO:0007669"/>
    <property type="project" value="UniProtKB-KW"/>
</dbReference>
<proteinExistence type="predicted"/>
<keyword evidence="7" id="KW-1185">Reference proteome</keyword>
<dbReference type="Proteomes" id="UP000270296">
    <property type="component" value="Unassembled WGS sequence"/>
</dbReference>
<organism evidence="8">
    <name type="scientific">Soboliphyme baturini</name>
    <dbReference type="NCBI Taxonomy" id="241478"/>
    <lineage>
        <taxon>Eukaryota</taxon>
        <taxon>Metazoa</taxon>
        <taxon>Ecdysozoa</taxon>
        <taxon>Nematoda</taxon>
        <taxon>Enoplea</taxon>
        <taxon>Dorylaimia</taxon>
        <taxon>Dioctophymatida</taxon>
        <taxon>Dioctophymatoidea</taxon>
        <taxon>Soboliphymatidae</taxon>
        <taxon>Soboliphyme</taxon>
    </lineage>
</organism>
<evidence type="ECO:0000313" key="8">
    <source>
        <dbReference type="WBParaSite" id="SBAD_0001243701-mRNA-1"/>
    </source>
</evidence>
<gene>
    <name evidence="6" type="ORF">SBAD_LOCUS12036</name>
</gene>